<feature type="region of interest" description="Disordered" evidence="1">
    <location>
        <begin position="20"/>
        <end position="41"/>
    </location>
</feature>
<dbReference type="SUPFAM" id="SSF46785">
    <property type="entry name" value="Winged helix' DNA-binding domain"/>
    <property type="match status" value="1"/>
</dbReference>
<reference evidence="2 3" key="1">
    <citation type="submission" date="2020-07" db="EMBL/GenBank/DDBJ databases">
        <title>Sequencing the genomes of 1000 actinobacteria strains.</title>
        <authorList>
            <person name="Klenk H.-P."/>
        </authorList>
    </citation>
    <scope>NUCLEOTIDE SEQUENCE [LARGE SCALE GENOMIC DNA]</scope>
    <source>
        <strain evidence="2 3">DSM 103164</strain>
    </source>
</reference>
<comment type="caution">
    <text evidence="2">The sequence shown here is derived from an EMBL/GenBank/DDBJ whole genome shotgun (WGS) entry which is preliminary data.</text>
</comment>
<dbReference type="RefSeq" id="WP_179444102.1">
    <property type="nucleotide sequence ID" value="NZ_JACBZS010000001.1"/>
</dbReference>
<evidence type="ECO:0000256" key="1">
    <source>
        <dbReference type="SAM" id="MobiDB-lite"/>
    </source>
</evidence>
<dbReference type="InterPro" id="IPR036390">
    <property type="entry name" value="WH_DNA-bd_sf"/>
</dbReference>
<dbReference type="InterPro" id="IPR036388">
    <property type="entry name" value="WH-like_DNA-bd_sf"/>
</dbReference>
<dbReference type="InterPro" id="IPR011991">
    <property type="entry name" value="ArsR-like_HTH"/>
</dbReference>
<name>A0A7Z0IK10_9ACTN</name>
<evidence type="ECO:0000313" key="3">
    <source>
        <dbReference type="Proteomes" id="UP000527616"/>
    </source>
</evidence>
<sequence>MELEDRVAALEKAVAELREAAERAASASPADGTSVPPDERGAETTEHWMVDGLDALGLAGGALGFAGSLRVGDGDPVRWQWVRPAEQVLGADWRVAAGRLDALGNPVRLRILHAVLAGARSTAELGAIDGLGTSGQLHHHLRTLVAAGWLQSLSRGHYEVPVTRIVPLLIAVLAGVE</sequence>
<organism evidence="2 3">
    <name type="scientific">Naumannella cuiyingiana</name>
    <dbReference type="NCBI Taxonomy" id="1347891"/>
    <lineage>
        <taxon>Bacteria</taxon>
        <taxon>Bacillati</taxon>
        <taxon>Actinomycetota</taxon>
        <taxon>Actinomycetes</taxon>
        <taxon>Propionibacteriales</taxon>
        <taxon>Propionibacteriaceae</taxon>
        <taxon>Naumannella</taxon>
    </lineage>
</organism>
<proteinExistence type="predicted"/>
<dbReference type="Gene3D" id="1.10.10.10">
    <property type="entry name" value="Winged helix-like DNA-binding domain superfamily/Winged helix DNA-binding domain"/>
    <property type="match status" value="1"/>
</dbReference>
<accession>A0A7Z0IK10</accession>
<dbReference type="Proteomes" id="UP000527616">
    <property type="component" value="Unassembled WGS sequence"/>
</dbReference>
<dbReference type="CDD" id="cd00090">
    <property type="entry name" value="HTH_ARSR"/>
    <property type="match status" value="1"/>
</dbReference>
<evidence type="ECO:0000313" key="2">
    <source>
        <dbReference type="EMBL" id="NYI70115.1"/>
    </source>
</evidence>
<keyword evidence="3" id="KW-1185">Reference proteome</keyword>
<dbReference type="AlphaFoldDB" id="A0A7Z0IK10"/>
<dbReference type="EMBL" id="JACBZS010000001">
    <property type="protein sequence ID" value="NYI70115.1"/>
    <property type="molecule type" value="Genomic_DNA"/>
</dbReference>
<protein>
    <submittedName>
        <fullName evidence="2">Uncharacterized protein</fullName>
    </submittedName>
</protein>
<gene>
    <name evidence="2" type="ORF">GGQ54_000675</name>
</gene>